<keyword evidence="4" id="KW-0540">Nuclease</keyword>
<proteinExistence type="predicted"/>
<dbReference type="Gene3D" id="3.30.420.10">
    <property type="entry name" value="Ribonuclease H-like superfamily/Ribonuclease H"/>
    <property type="match status" value="1"/>
</dbReference>
<comment type="caution">
    <text evidence="18">The sequence shown here is derived from an EMBL/GenBank/DDBJ whole genome shotgun (WGS) entry which is preliminary data.</text>
</comment>
<dbReference type="InterPro" id="IPR058561">
    <property type="entry name" value="Exonuc_1_C"/>
</dbReference>
<name>A0A0J5P7L0_9PAST</name>
<dbReference type="FunFam" id="3.30.1520.20:FF:000001">
    <property type="entry name" value="Exodeoxyribonuclease I"/>
    <property type="match status" value="1"/>
</dbReference>
<evidence type="ECO:0000256" key="3">
    <source>
        <dbReference type="ARBA" id="ARBA00019900"/>
    </source>
</evidence>
<evidence type="ECO:0000259" key="16">
    <source>
        <dbReference type="PROSITE" id="PS51784"/>
    </source>
</evidence>
<evidence type="ECO:0000256" key="4">
    <source>
        <dbReference type="ARBA" id="ARBA00022722"/>
    </source>
</evidence>
<dbReference type="InterPro" id="IPR022894">
    <property type="entry name" value="Oligoribonuclease"/>
</dbReference>
<keyword evidence="7 18" id="KW-0378">Hydrolase</keyword>
<dbReference type="InterPro" id="IPR013620">
    <property type="entry name" value="Exonuc_1_SH3"/>
</dbReference>
<comment type="cofactor">
    <cofactor evidence="15">
        <name>Mg(2+)</name>
        <dbReference type="ChEBI" id="CHEBI:18420"/>
    </cofactor>
    <text evidence="15">Binds 2 Mg(2+) ions per monomer.</text>
</comment>
<keyword evidence="10" id="KW-0238">DNA-binding</keyword>
<dbReference type="Gene3D" id="1.20.1280.70">
    <property type="entry name" value="Exonuclease ExoI, domain 3"/>
    <property type="match status" value="1"/>
</dbReference>
<feature type="binding site" evidence="15">
    <location>
        <position position="10"/>
    </location>
    <ligand>
        <name>Mg(2+)</name>
        <dbReference type="ChEBI" id="CHEBI:18420"/>
        <label>1</label>
    </ligand>
</feature>
<reference evidence="18 19" key="1">
    <citation type="submission" date="2014-12" db="EMBL/GenBank/DDBJ databases">
        <title>Reclassification of Actinobacillus muris as Muribacter muris.</title>
        <authorList>
            <person name="Christensen H."/>
            <person name="Nicklas W."/>
            <person name="Bisgaard M."/>
        </authorList>
    </citation>
    <scope>NUCLEOTIDE SEQUENCE [LARGE SCALE GENOMIC DNA]</scope>
    <source>
        <strain evidence="18 19">Ackerman80-443D</strain>
    </source>
</reference>
<comment type="subunit">
    <text evidence="13">Monomer. Interacts with ssb (via C-terminus); this interaction stimulates the exonuclease activity by recruiting the enzyme to its substrate.</text>
</comment>
<organism evidence="18 19">
    <name type="scientific">Muribacter muris</name>
    <dbReference type="NCBI Taxonomy" id="67855"/>
    <lineage>
        <taxon>Bacteria</taxon>
        <taxon>Pseudomonadati</taxon>
        <taxon>Pseudomonadota</taxon>
        <taxon>Gammaproteobacteria</taxon>
        <taxon>Pasteurellales</taxon>
        <taxon>Pasteurellaceae</taxon>
        <taxon>Muribacter</taxon>
    </lineage>
</organism>
<evidence type="ECO:0000256" key="15">
    <source>
        <dbReference type="PIRSR" id="PIRSR000977-2"/>
    </source>
</evidence>
<dbReference type="Gene3D" id="1.10.287.1240">
    <property type="match status" value="1"/>
</dbReference>
<evidence type="ECO:0000256" key="5">
    <source>
        <dbReference type="ARBA" id="ARBA00022723"/>
    </source>
</evidence>
<feature type="domain" description="ExoI C-terminal" evidence="17">
    <location>
        <begin position="356"/>
        <end position="472"/>
    </location>
</feature>
<dbReference type="FunFam" id="3.30.420.10:FF:000033">
    <property type="entry name" value="Exodeoxyribonuclease I"/>
    <property type="match status" value="1"/>
</dbReference>
<dbReference type="Gene3D" id="3.30.1520.20">
    <property type="entry name" value="Exonuclease ExoI, domain 2"/>
    <property type="match status" value="1"/>
</dbReference>
<dbReference type="PROSITE" id="PS51784">
    <property type="entry name" value="EXOI_SH3"/>
    <property type="match status" value="1"/>
</dbReference>
<dbReference type="PANTHER" id="PTHR11046">
    <property type="entry name" value="OLIGORIBONUCLEASE, MITOCHONDRIAL"/>
    <property type="match status" value="1"/>
</dbReference>
<dbReference type="AlphaFoldDB" id="A0A0J5P7L0"/>
<keyword evidence="9 15" id="KW-0460">Magnesium</keyword>
<gene>
    <name evidence="18" type="primary">sbcB</name>
    <name evidence="18" type="ORF">RO21_01290</name>
</gene>
<feature type="domain" description="ExoI SH3-like" evidence="16">
    <location>
        <begin position="197"/>
        <end position="353"/>
    </location>
</feature>
<protein>
    <recommendedName>
        <fullName evidence="3">Exodeoxyribonuclease I</fullName>
        <ecNumber evidence="2">3.1.11.1</ecNumber>
    </recommendedName>
    <alternativeName>
        <fullName evidence="12">DNA deoxyribophosphodiesterase</fullName>
    </alternativeName>
</protein>
<dbReference type="InterPro" id="IPR023607">
    <property type="entry name" value="Exodeoxyribonuclease_I"/>
</dbReference>
<dbReference type="InterPro" id="IPR038649">
    <property type="entry name" value="EXOI_SH3_sf"/>
</dbReference>
<dbReference type="Pfam" id="PF26016">
    <property type="entry name" value="ExoI_C"/>
    <property type="match status" value="1"/>
</dbReference>
<dbReference type="GO" id="GO:0003677">
    <property type="term" value="F:DNA binding"/>
    <property type="evidence" value="ECO:0007669"/>
    <property type="project" value="UniProtKB-KW"/>
</dbReference>
<evidence type="ECO:0000256" key="2">
    <source>
        <dbReference type="ARBA" id="ARBA00012108"/>
    </source>
</evidence>
<feature type="binding site" evidence="15">
    <location>
        <position position="181"/>
    </location>
    <ligand>
        <name>Mg(2+)</name>
        <dbReference type="ChEBI" id="CHEBI:18420"/>
        <label>2</label>
    </ligand>
</feature>
<dbReference type="Pfam" id="PF08411">
    <property type="entry name" value="ExoI_SH3"/>
    <property type="match status" value="1"/>
</dbReference>
<evidence type="ECO:0000256" key="13">
    <source>
        <dbReference type="ARBA" id="ARBA00046792"/>
    </source>
</evidence>
<dbReference type="InterPro" id="IPR012337">
    <property type="entry name" value="RNaseH-like_sf"/>
</dbReference>
<dbReference type="GO" id="GO:0006281">
    <property type="term" value="P:DNA repair"/>
    <property type="evidence" value="ECO:0007669"/>
    <property type="project" value="UniProtKB-KW"/>
</dbReference>
<dbReference type="SUPFAM" id="SSF53098">
    <property type="entry name" value="Ribonuclease H-like"/>
    <property type="match status" value="1"/>
</dbReference>
<dbReference type="InterPro" id="IPR036397">
    <property type="entry name" value="RNaseH_sf"/>
</dbReference>
<comment type="catalytic activity">
    <reaction evidence="1">
        <text>Exonucleolytic cleavage in the 3'- to 5'-direction to yield nucleoside 5'-phosphates.</text>
        <dbReference type="EC" id="3.1.11.1"/>
    </reaction>
</comment>
<accession>A0A0J5P7L0</accession>
<dbReference type="CDD" id="cd06138">
    <property type="entry name" value="ExoI_N"/>
    <property type="match status" value="1"/>
</dbReference>
<sequence>MKKKTFFIYDYESFGVNPAIDRPAQFAGIRTDSEFNIIGEPVMFYCRQTPDYLPSPEAVMVTGITPQHCNQHGLSEPEFAARIHAEFSQPNTCVMGYNNIRYDDEMTRYTFFRNFFDPYEYSWKNGNSRWDLLDVVRACYALRPEGIEWAFDEEGQPSFKLEKLTKANGIAHENAHDAMADVYATIAMAKLLKQKQPKLFDYFFENRGKKALEAMIDTGEMTPLVHVSGMLGNYRGNTAWVVPLAWHPTNQNAVIVCDLAGDISGLLNESAEVLRDRLYTKKTLLEEQGLAAVPLKLVHINKCPILAPAKVLLPENAERLGIDRPHCLANLKALKSQKSVVREKVVDIFSQEQVFEASDNVETTLYSGFFEPADKNNMAILRNLKPEELAHHGLKFSDPRVEKLLFHYRARHYPHTLSKAEQGQWQKYCQAQLANKMASFNQSLNDLFNLHHDDADKVKLLTELTAYAEQLCETPPVTYTQNDERSALWVNELNQLAEQPLDRAEKLKALEALFGKK</sequence>
<evidence type="ECO:0000256" key="10">
    <source>
        <dbReference type="ARBA" id="ARBA00023125"/>
    </source>
</evidence>
<dbReference type="FunFam" id="1.20.1280.70:FF:000001">
    <property type="entry name" value="Exodeoxyribonuclease I"/>
    <property type="match status" value="1"/>
</dbReference>
<dbReference type="NCBIfam" id="NF008746">
    <property type="entry name" value="PRK11779.1"/>
    <property type="match status" value="1"/>
</dbReference>
<keyword evidence="8 18" id="KW-0269">Exonuclease</keyword>
<keyword evidence="11" id="KW-0234">DNA repair</keyword>
<dbReference type="InterPro" id="IPR034747">
    <property type="entry name" value="EXOI_SH3"/>
</dbReference>
<dbReference type="GO" id="GO:0008310">
    <property type="term" value="F:single-stranded DNA 3'-5' DNA exonuclease activity"/>
    <property type="evidence" value="ECO:0007669"/>
    <property type="project" value="UniProtKB-EC"/>
</dbReference>
<evidence type="ECO:0000256" key="12">
    <source>
        <dbReference type="ARBA" id="ARBA00031220"/>
    </source>
</evidence>
<feature type="binding site" evidence="14">
    <location>
        <position position="160"/>
    </location>
    <ligand>
        <name>substrate</name>
    </ligand>
</feature>
<evidence type="ECO:0000256" key="6">
    <source>
        <dbReference type="ARBA" id="ARBA00022763"/>
    </source>
</evidence>
<evidence type="ECO:0000313" key="19">
    <source>
        <dbReference type="Proteomes" id="UP000036270"/>
    </source>
</evidence>
<evidence type="ECO:0000256" key="8">
    <source>
        <dbReference type="ARBA" id="ARBA00022839"/>
    </source>
</evidence>
<evidence type="ECO:0000313" key="18">
    <source>
        <dbReference type="EMBL" id="KMK52368.1"/>
    </source>
</evidence>
<dbReference type="GO" id="GO:0000175">
    <property type="term" value="F:3'-5'-RNA exonuclease activity"/>
    <property type="evidence" value="ECO:0007669"/>
    <property type="project" value="InterPro"/>
</dbReference>
<evidence type="ECO:0000256" key="14">
    <source>
        <dbReference type="PIRSR" id="PIRSR000977-1"/>
    </source>
</evidence>
<evidence type="ECO:0000256" key="11">
    <source>
        <dbReference type="ARBA" id="ARBA00023204"/>
    </source>
</evidence>
<keyword evidence="19" id="KW-1185">Reference proteome</keyword>
<dbReference type="PANTHER" id="PTHR11046:SF11">
    <property type="entry name" value="EXODEOXYRIBONUCLEASE I"/>
    <property type="match status" value="1"/>
</dbReference>
<dbReference type="PIRSF" id="PIRSF000977">
    <property type="entry name" value="Exodeoxyribonuclease_I"/>
    <property type="match status" value="1"/>
</dbReference>
<dbReference type="Proteomes" id="UP000036270">
    <property type="component" value="Unassembled WGS sequence"/>
</dbReference>
<dbReference type="RefSeq" id="WP_047975994.1">
    <property type="nucleotide sequence ID" value="NZ_JWIZ01000005.1"/>
</dbReference>
<evidence type="ECO:0000256" key="7">
    <source>
        <dbReference type="ARBA" id="ARBA00022801"/>
    </source>
</evidence>
<dbReference type="STRING" id="67855.RO21_01290"/>
<dbReference type="EMBL" id="JWIZ01000005">
    <property type="protein sequence ID" value="KMK52368.1"/>
    <property type="molecule type" value="Genomic_DNA"/>
</dbReference>
<evidence type="ECO:0000259" key="17">
    <source>
        <dbReference type="PROSITE" id="PS51785"/>
    </source>
</evidence>
<feature type="binding site" evidence="14">
    <location>
        <position position="12"/>
    </location>
    <ligand>
        <name>substrate</name>
    </ligand>
</feature>
<keyword evidence="6" id="KW-0227">DNA damage</keyword>
<dbReference type="InterPro" id="IPR013520">
    <property type="entry name" value="Ribonucl_H"/>
</dbReference>
<keyword evidence="5 15" id="KW-0479">Metal-binding</keyword>
<dbReference type="GO" id="GO:0046872">
    <property type="term" value="F:metal ion binding"/>
    <property type="evidence" value="ECO:0007669"/>
    <property type="project" value="UniProtKB-KW"/>
</dbReference>
<dbReference type="EC" id="3.1.11.1" evidence="2"/>
<dbReference type="PROSITE" id="PS51785">
    <property type="entry name" value="EXOI_C"/>
    <property type="match status" value="1"/>
</dbReference>
<feature type="binding site" evidence="15">
    <location>
        <position position="12"/>
    </location>
    <ligand>
        <name>Mg(2+)</name>
        <dbReference type="ChEBI" id="CHEBI:18420"/>
        <label>2</label>
    </ligand>
</feature>
<dbReference type="PATRIC" id="fig|67855.3.peg.1681"/>
<dbReference type="Pfam" id="PF00929">
    <property type="entry name" value="RNase_T"/>
    <property type="match status" value="1"/>
</dbReference>
<evidence type="ECO:0000256" key="1">
    <source>
        <dbReference type="ARBA" id="ARBA00000563"/>
    </source>
</evidence>
<evidence type="ECO:0000256" key="9">
    <source>
        <dbReference type="ARBA" id="ARBA00022842"/>
    </source>
</evidence>